<feature type="domain" description="ABC transmembrane type-1" evidence="9">
    <location>
        <begin position="19"/>
        <end position="300"/>
    </location>
</feature>
<evidence type="ECO:0000313" key="10">
    <source>
        <dbReference type="EMBL" id="UUY02742.1"/>
    </source>
</evidence>
<accession>A0ABY5PDU9</accession>
<dbReference type="InterPro" id="IPR039421">
    <property type="entry name" value="Type_1_exporter"/>
</dbReference>
<dbReference type="Gene3D" id="3.40.50.300">
    <property type="entry name" value="P-loop containing nucleotide triphosphate hydrolases"/>
    <property type="match status" value="1"/>
</dbReference>
<dbReference type="PANTHER" id="PTHR43394:SF1">
    <property type="entry name" value="ATP-BINDING CASSETTE SUB-FAMILY B MEMBER 10, MITOCHONDRIAL"/>
    <property type="match status" value="1"/>
</dbReference>
<feature type="transmembrane region" description="Helical" evidence="7">
    <location>
        <begin position="16"/>
        <end position="37"/>
    </location>
</feature>
<dbReference type="InterPro" id="IPR017871">
    <property type="entry name" value="ABC_transporter-like_CS"/>
</dbReference>
<organism evidence="10 11">
    <name type="scientific">Svornostia abyssi</name>
    <dbReference type="NCBI Taxonomy" id="2898438"/>
    <lineage>
        <taxon>Bacteria</taxon>
        <taxon>Bacillati</taxon>
        <taxon>Actinomycetota</taxon>
        <taxon>Thermoleophilia</taxon>
        <taxon>Solirubrobacterales</taxon>
        <taxon>Baekduiaceae</taxon>
        <taxon>Svornostia</taxon>
    </lineage>
</organism>
<dbReference type="Pfam" id="PF00664">
    <property type="entry name" value="ABC_membrane"/>
    <property type="match status" value="1"/>
</dbReference>
<feature type="transmembrane region" description="Helical" evidence="7">
    <location>
        <begin position="57"/>
        <end position="74"/>
    </location>
</feature>
<dbReference type="SMART" id="SM00382">
    <property type="entry name" value="AAA"/>
    <property type="match status" value="1"/>
</dbReference>
<evidence type="ECO:0000256" key="4">
    <source>
        <dbReference type="ARBA" id="ARBA00022840"/>
    </source>
</evidence>
<evidence type="ECO:0000256" key="3">
    <source>
        <dbReference type="ARBA" id="ARBA00022741"/>
    </source>
</evidence>
<evidence type="ECO:0000259" key="9">
    <source>
        <dbReference type="PROSITE" id="PS50929"/>
    </source>
</evidence>
<comment type="subcellular location">
    <subcellularLocation>
        <location evidence="1">Cell membrane</location>
        <topology evidence="1">Multi-pass membrane protein</topology>
    </subcellularLocation>
</comment>
<keyword evidence="2 7" id="KW-0812">Transmembrane</keyword>
<dbReference type="InterPro" id="IPR003439">
    <property type="entry name" value="ABC_transporter-like_ATP-bd"/>
</dbReference>
<dbReference type="SUPFAM" id="SSF90123">
    <property type="entry name" value="ABC transporter transmembrane region"/>
    <property type="match status" value="1"/>
</dbReference>
<dbReference type="GO" id="GO:0005524">
    <property type="term" value="F:ATP binding"/>
    <property type="evidence" value="ECO:0007669"/>
    <property type="project" value="UniProtKB-KW"/>
</dbReference>
<dbReference type="PROSITE" id="PS50893">
    <property type="entry name" value="ABC_TRANSPORTER_2"/>
    <property type="match status" value="1"/>
</dbReference>
<dbReference type="Proteomes" id="UP001058860">
    <property type="component" value="Chromosome"/>
</dbReference>
<proteinExistence type="predicted"/>
<keyword evidence="6 7" id="KW-0472">Membrane</keyword>
<feature type="transmembrane region" description="Helical" evidence="7">
    <location>
        <begin position="127"/>
        <end position="150"/>
    </location>
</feature>
<dbReference type="InterPro" id="IPR027417">
    <property type="entry name" value="P-loop_NTPase"/>
</dbReference>
<evidence type="ECO:0000256" key="5">
    <source>
        <dbReference type="ARBA" id="ARBA00022989"/>
    </source>
</evidence>
<keyword evidence="5 7" id="KW-1133">Transmembrane helix</keyword>
<protein>
    <submittedName>
        <fullName evidence="10">ABC transporter ATP-binding protein/permease</fullName>
    </submittedName>
</protein>
<dbReference type="PROSITE" id="PS50929">
    <property type="entry name" value="ABC_TM1F"/>
    <property type="match status" value="1"/>
</dbReference>
<dbReference type="Pfam" id="PF00005">
    <property type="entry name" value="ABC_tran"/>
    <property type="match status" value="1"/>
</dbReference>
<evidence type="ECO:0000313" key="11">
    <source>
        <dbReference type="Proteomes" id="UP001058860"/>
    </source>
</evidence>
<name>A0ABY5PDU9_9ACTN</name>
<keyword evidence="3" id="KW-0547">Nucleotide-binding</keyword>
<feature type="transmembrane region" description="Helical" evidence="7">
    <location>
        <begin position="244"/>
        <end position="265"/>
    </location>
</feature>
<gene>
    <name evidence="10" type="ORF">LRS13_18940</name>
</gene>
<reference evidence="11" key="1">
    <citation type="submission" date="2021-11" db="EMBL/GenBank/DDBJ databases">
        <title>Cultivation dependent microbiological survey of springs from the worlds oldest radium mine currently devoted to the extraction of radon-saturated water.</title>
        <authorList>
            <person name="Kapinusova G."/>
            <person name="Smrhova T."/>
            <person name="Strejcek M."/>
            <person name="Suman J."/>
            <person name="Jani K."/>
            <person name="Pajer P."/>
            <person name="Uhlik O."/>
        </authorList>
    </citation>
    <scope>NUCLEOTIDE SEQUENCE [LARGE SCALE GENOMIC DNA]</scope>
    <source>
        <strain evidence="11">J379</strain>
    </source>
</reference>
<evidence type="ECO:0000256" key="7">
    <source>
        <dbReference type="SAM" id="Phobius"/>
    </source>
</evidence>
<feature type="transmembrane region" description="Helical" evidence="7">
    <location>
        <begin position="156"/>
        <end position="173"/>
    </location>
</feature>
<dbReference type="RefSeq" id="WP_353863265.1">
    <property type="nucleotide sequence ID" value="NZ_CP088295.1"/>
</dbReference>
<dbReference type="PANTHER" id="PTHR43394">
    <property type="entry name" value="ATP-DEPENDENT PERMEASE MDL1, MITOCHONDRIAL"/>
    <property type="match status" value="1"/>
</dbReference>
<feature type="domain" description="ABC transporter" evidence="8">
    <location>
        <begin position="334"/>
        <end position="571"/>
    </location>
</feature>
<evidence type="ECO:0000259" key="8">
    <source>
        <dbReference type="PROSITE" id="PS50893"/>
    </source>
</evidence>
<dbReference type="Gene3D" id="1.20.1560.10">
    <property type="entry name" value="ABC transporter type 1, transmembrane domain"/>
    <property type="match status" value="1"/>
</dbReference>
<dbReference type="PROSITE" id="PS00211">
    <property type="entry name" value="ABC_TRANSPORTER_1"/>
    <property type="match status" value="1"/>
</dbReference>
<keyword evidence="11" id="KW-1185">Reference proteome</keyword>
<dbReference type="InterPro" id="IPR011527">
    <property type="entry name" value="ABC1_TM_dom"/>
</dbReference>
<dbReference type="InterPro" id="IPR036640">
    <property type="entry name" value="ABC1_TM_sf"/>
</dbReference>
<dbReference type="EMBL" id="CP088295">
    <property type="protein sequence ID" value="UUY02742.1"/>
    <property type="molecule type" value="Genomic_DNA"/>
</dbReference>
<sequence>MAIFWRLLGFLRPHKVGVWASLFFAMAAMGFTVAIPALTGAVVTAIQEGDADNVTRYGMFILAAAFGRWVLTVIRRLIAGRVSLGVEFDLRQRVYTHLQGLELGFFDRQQTGQLMSRATVDLQSVRFFLGYGLIFITQSALTIVFTAVAMFIIDPVLAAIALIPVPFVVWIAFRYGRIARPAQQEVQQRIAETTAEAEETIGGVRIVKAFAREDRQEARFEHAVGRVFDQSMYATRLRAFYQPLIGFLPQLGLALLLLVGGTQVINGSMSLGHFTAFYTYLVTLLGPMRMLGMALGMAQRAVASGARLFEILDREPRITTAPGAPPLPEGDGRVELRGVTLDYDPERGTAPALRGIDLTVEAGTTLALVGGTGSGKTSLVALLPRLYDPTAGEVLIDGANVRDLDIDALRSDIAVVDDDPFLFSASVRENIAYARPDATDEQVEEAARRAQAAEFIDRLPDGYETRVGERGLTLSGGQRQRIAIARALLAEPRILVLDDATSAVDASTEQQIKLALREAMQGRTTFIIAHRLSTIALADEIAVLEDGELACHGTHDELLEHNALYREIVEKGLPDQVFLNRKPVEPEVAGL</sequence>
<dbReference type="InterPro" id="IPR003593">
    <property type="entry name" value="AAA+_ATPase"/>
</dbReference>
<evidence type="ECO:0000256" key="1">
    <source>
        <dbReference type="ARBA" id="ARBA00004651"/>
    </source>
</evidence>
<dbReference type="CDD" id="cd18543">
    <property type="entry name" value="ABC_6TM_Rv0194_D1_like"/>
    <property type="match status" value="1"/>
</dbReference>
<dbReference type="SUPFAM" id="SSF52540">
    <property type="entry name" value="P-loop containing nucleoside triphosphate hydrolases"/>
    <property type="match status" value="1"/>
</dbReference>
<evidence type="ECO:0000256" key="6">
    <source>
        <dbReference type="ARBA" id="ARBA00023136"/>
    </source>
</evidence>
<keyword evidence="4 10" id="KW-0067">ATP-binding</keyword>
<feature type="transmembrane region" description="Helical" evidence="7">
    <location>
        <begin position="277"/>
        <end position="298"/>
    </location>
</feature>
<evidence type="ECO:0000256" key="2">
    <source>
        <dbReference type="ARBA" id="ARBA00022692"/>
    </source>
</evidence>